<evidence type="ECO:0000313" key="1">
    <source>
        <dbReference type="EMBL" id="NMH28882.1"/>
    </source>
</evidence>
<keyword evidence="2" id="KW-1185">Reference proteome</keyword>
<name>A0A972FVN8_9FLAO</name>
<evidence type="ECO:0000313" key="2">
    <source>
        <dbReference type="Proteomes" id="UP000712080"/>
    </source>
</evidence>
<dbReference type="EMBL" id="JAAMPU010000107">
    <property type="protein sequence ID" value="NMH28882.1"/>
    <property type="molecule type" value="Genomic_DNA"/>
</dbReference>
<dbReference type="AlphaFoldDB" id="A0A972FVN8"/>
<sequence length="160" mass="18267">MKQFYFLFCLFLQFGFAQKTAIAPTVSPGNAEEKLYRTPEVDSKPEIQEGMYILPLYVSQNFKLPDVHNKKVKLFVGFVVETDGTISNVKFIHQSVTPLKEGTDAAQTPEQKKKETELLDTMKAESVRVISGFKKPWNPAIKNGKPVRCQYNYPINFNLE</sequence>
<gene>
    <name evidence="1" type="ORF">G6047_12630</name>
</gene>
<dbReference type="Proteomes" id="UP000712080">
    <property type="component" value="Unassembled WGS sequence"/>
</dbReference>
<reference evidence="1" key="1">
    <citation type="submission" date="2020-02" db="EMBL/GenBank/DDBJ databases">
        <title>Flavobacterium sp. genome.</title>
        <authorList>
            <person name="Jung H.S."/>
            <person name="Baek J.H."/>
            <person name="Jeon C.O."/>
        </authorList>
    </citation>
    <scope>NUCLEOTIDE SEQUENCE</scope>
    <source>
        <strain evidence="1">SE-s28</strain>
    </source>
</reference>
<proteinExistence type="predicted"/>
<organism evidence="1 2">
    <name type="scientific">Flavobacterium silvaticum</name>
    <dbReference type="NCBI Taxonomy" id="1852020"/>
    <lineage>
        <taxon>Bacteria</taxon>
        <taxon>Pseudomonadati</taxon>
        <taxon>Bacteroidota</taxon>
        <taxon>Flavobacteriia</taxon>
        <taxon>Flavobacteriales</taxon>
        <taxon>Flavobacteriaceae</taxon>
        <taxon>Flavobacterium</taxon>
    </lineage>
</organism>
<dbReference type="Gene3D" id="3.30.1150.10">
    <property type="match status" value="1"/>
</dbReference>
<evidence type="ECO:0008006" key="3">
    <source>
        <dbReference type="Google" id="ProtNLM"/>
    </source>
</evidence>
<comment type="caution">
    <text evidence="1">The sequence shown here is derived from an EMBL/GenBank/DDBJ whole genome shotgun (WGS) entry which is preliminary data.</text>
</comment>
<protein>
    <recommendedName>
        <fullName evidence="3">TonB C-terminal domain-containing protein</fullName>
    </recommendedName>
</protein>
<accession>A0A972FVN8</accession>
<dbReference type="RefSeq" id="WP_169527988.1">
    <property type="nucleotide sequence ID" value="NZ_JAAMPU010000107.1"/>
</dbReference>